<dbReference type="Proteomes" id="UP000192448">
    <property type="component" value="Unassembled WGS sequence"/>
</dbReference>
<evidence type="ECO:0000313" key="1">
    <source>
        <dbReference type="EMBL" id="ORA37223.1"/>
    </source>
</evidence>
<evidence type="ECO:0000313" key="2">
    <source>
        <dbReference type="Proteomes" id="UP000192448"/>
    </source>
</evidence>
<reference evidence="1 2" key="1">
    <citation type="submission" date="2017-02" db="EMBL/GenBank/DDBJ databases">
        <title>The new phylogeny of genus Mycobacterium.</title>
        <authorList>
            <person name="Tortoli E."/>
            <person name="Trovato A."/>
            <person name="Cirillo D.M."/>
        </authorList>
    </citation>
    <scope>NUCLEOTIDE SEQUENCE [LARGE SCALE GENOMIC DNA]</scope>
    <source>
        <strain evidence="1 2">RW6</strain>
    </source>
</reference>
<keyword evidence="2" id="KW-1185">Reference proteome</keyword>
<dbReference type="STRING" id="1927124.BST13_08740"/>
<organism evidence="1 2">
    <name type="scientific">Mycobacterium aquaticum</name>
    <dbReference type="NCBI Taxonomy" id="1927124"/>
    <lineage>
        <taxon>Bacteria</taxon>
        <taxon>Bacillati</taxon>
        <taxon>Actinomycetota</taxon>
        <taxon>Actinomycetes</taxon>
        <taxon>Mycobacteriales</taxon>
        <taxon>Mycobacteriaceae</taxon>
        <taxon>Mycobacterium</taxon>
    </lineage>
</organism>
<sequence>MQPGSFPGSVAQPLIAGQLSAEAAVPTVISAPFGPWLPFEGSVPCGTQDSVAAPLSPSH</sequence>
<name>A0A1X0B4K6_9MYCO</name>
<dbReference type="AlphaFoldDB" id="A0A1X0B4K6"/>
<dbReference type="EMBL" id="MVHF01000006">
    <property type="protein sequence ID" value="ORA37223.1"/>
    <property type="molecule type" value="Genomic_DNA"/>
</dbReference>
<gene>
    <name evidence="1" type="ORF">BST13_08740</name>
</gene>
<accession>A0A1X0B4K6</accession>
<proteinExistence type="predicted"/>
<comment type="caution">
    <text evidence="1">The sequence shown here is derived from an EMBL/GenBank/DDBJ whole genome shotgun (WGS) entry which is preliminary data.</text>
</comment>
<protein>
    <submittedName>
        <fullName evidence="1">Uncharacterized protein</fullName>
    </submittedName>
</protein>